<evidence type="ECO:0008006" key="5">
    <source>
        <dbReference type="Google" id="ProtNLM"/>
    </source>
</evidence>
<dbReference type="EMBL" id="JARKHS020001257">
    <property type="protein sequence ID" value="KAK8787949.1"/>
    <property type="molecule type" value="Genomic_DNA"/>
</dbReference>
<feature type="signal peptide" evidence="2">
    <location>
        <begin position="1"/>
        <end position="21"/>
    </location>
</feature>
<keyword evidence="2" id="KW-0732">Signal</keyword>
<keyword evidence="4" id="KW-1185">Reference proteome</keyword>
<reference evidence="3 4" key="1">
    <citation type="journal article" date="2023" name="Arcadia Sci">
        <title>De novo assembly of a long-read Amblyomma americanum tick genome.</title>
        <authorList>
            <person name="Chou S."/>
            <person name="Poskanzer K.E."/>
            <person name="Rollins M."/>
            <person name="Thuy-Boun P.S."/>
        </authorList>
    </citation>
    <scope>NUCLEOTIDE SEQUENCE [LARGE SCALE GENOMIC DNA]</scope>
    <source>
        <strain evidence="3">F_SG_1</strain>
        <tissue evidence="3">Salivary glands</tissue>
    </source>
</reference>
<evidence type="ECO:0000313" key="4">
    <source>
        <dbReference type="Proteomes" id="UP001321473"/>
    </source>
</evidence>
<protein>
    <recommendedName>
        <fullName evidence="5">Secreted protein</fullName>
    </recommendedName>
</protein>
<name>A0AAQ4FKY1_AMBAM</name>
<comment type="caution">
    <text evidence="3">The sequence shown here is derived from an EMBL/GenBank/DDBJ whole genome shotgun (WGS) entry which is preliminary data.</text>
</comment>
<organism evidence="3 4">
    <name type="scientific">Amblyomma americanum</name>
    <name type="common">Lone star tick</name>
    <dbReference type="NCBI Taxonomy" id="6943"/>
    <lineage>
        <taxon>Eukaryota</taxon>
        <taxon>Metazoa</taxon>
        <taxon>Ecdysozoa</taxon>
        <taxon>Arthropoda</taxon>
        <taxon>Chelicerata</taxon>
        <taxon>Arachnida</taxon>
        <taxon>Acari</taxon>
        <taxon>Parasitiformes</taxon>
        <taxon>Ixodida</taxon>
        <taxon>Ixodoidea</taxon>
        <taxon>Ixodidae</taxon>
        <taxon>Amblyomminae</taxon>
        <taxon>Amblyomma</taxon>
    </lineage>
</organism>
<evidence type="ECO:0000313" key="3">
    <source>
        <dbReference type="EMBL" id="KAK8787949.1"/>
    </source>
</evidence>
<sequence length="134" mass="14236">MQSLGLLVAVFCLLTLHAATSLKIVGHAIAGSETLEREKFEVSSKADPNDGAQGDIRKLTEKQSVVMFQVKPVQDDYNGNDGDMKALPLSSESGTMTEEAERGDPISDTSKAVQKALGAAVAEFLPSAMSDSHR</sequence>
<feature type="compositionally biased region" description="Basic and acidic residues" evidence="1">
    <location>
        <begin position="37"/>
        <end position="48"/>
    </location>
</feature>
<feature type="chain" id="PRO_5042813594" description="Secreted protein" evidence="2">
    <location>
        <begin position="22"/>
        <end position="134"/>
    </location>
</feature>
<accession>A0AAQ4FKY1</accession>
<feature type="region of interest" description="Disordered" evidence="1">
    <location>
        <begin position="37"/>
        <end position="56"/>
    </location>
</feature>
<dbReference type="AlphaFoldDB" id="A0AAQ4FKY1"/>
<evidence type="ECO:0000256" key="2">
    <source>
        <dbReference type="SAM" id="SignalP"/>
    </source>
</evidence>
<feature type="region of interest" description="Disordered" evidence="1">
    <location>
        <begin position="74"/>
        <end position="111"/>
    </location>
</feature>
<proteinExistence type="predicted"/>
<gene>
    <name evidence="3" type="ORF">V5799_022275</name>
</gene>
<evidence type="ECO:0000256" key="1">
    <source>
        <dbReference type="SAM" id="MobiDB-lite"/>
    </source>
</evidence>
<dbReference type="Proteomes" id="UP001321473">
    <property type="component" value="Unassembled WGS sequence"/>
</dbReference>